<evidence type="ECO:0000313" key="5">
    <source>
        <dbReference type="EMBL" id="SKC01953.1"/>
    </source>
</evidence>
<dbReference type="EMBL" id="FUYZ01000009">
    <property type="protein sequence ID" value="SKC01953.1"/>
    <property type="molecule type" value="Genomic_DNA"/>
</dbReference>
<evidence type="ECO:0000259" key="3">
    <source>
        <dbReference type="PROSITE" id="PS50110"/>
    </source>
</evidence>
<dbReference type="PANTHER" id="PTHR37299">
    <property type="entry name" value="TRANSCRIPTIONAL REGULATOR-RELATED"/>
    <property type="match status" value="1"/>
</dbReference>
<proteinExistence type="predicted"/>
<feature type="modified residue" description="4-aspartylphosphate" evidence="1">
    <location>
        <position position="55"/>
    </location>
</feature>
<accession>A0A1T5G0G8</accession>
<dbReference type="InterPro" id="IPR001789">
    <property type="entry name" value="Sig_transdc_resp-reg_receiver"/>
</dbReference>
<gene>
    <name evidence="5" type="ORF">SAMN05660477_02443</name>
</gene>
<dbReference type="SMART" id="SM00448">
    <property type="entry name" value="REC"/>
    <property type="match status" value="1"/>
</dbReference>
<evidence type="ECO:0000256" key="1">
    <source>
        <dbReference type="PROSITE-ProRule" id="PRU00169"/>
    </source>
</evidence>
<dbReference type="PROSITE" id="PS50110">
    <property type="entry name" value="RESPONSE_REGULATORY"/>
    <property type="match status" value="1"/>
</dbReference>
<dbReference type="Pfam" id="PF00072">
    <property type="entry name" value="Response_reg"/>
    <property type="match status" value="1"/>
</dbReference>
<keyword evidence="2" id="KW-0175">Coiled coil</keyword>
<dbReference type="GO" id="GO:0003677">
    <property type="term" value="F:DNA binding"/>
    <property type="evidence" value="ECO:0007669"/>
    <property type="project" value="InterPro"/>
</dbReference>
<dbReference type="Proteomes" id="UP000191112">
    <property type="component" value="Unassembled WGS sequence"/>
</dbReference>
<dbReference type="Gene3D" id="2.40.50.1020">
    <property type="entry name" value="LytTr DNA-binding domain"/>
    <property type="match status" value="1"/>
</dbReference>
<dbReference type="GO" id="GO:0000156">
    <property type="term" value="F:phosphorelay response regulator activity"/>
    <property type="evidence" value="ECO:0007669"/>
    <property type="project" value="InterPro"/>
</dbReference>
<keyword evidence="6" id="KW-1185">Reference proteome</keyword>
<keyword evidence="1" id="KW-0597">Phosphoprotein</keyword>
<evidence type="ECO:0000313" key="6">
    <source>
        <dbReference type="Proteomes" id="UP000191112"/>
    </source>
</evidence>
<feature type="coiled-coil region" evidence="2">
    <location>
        <begin position="8"/>
        <end position="38"/>
    </location>
</feature>
<dbReference type="InterPro" id="IPR011006">
    <property type="entry name" value="CheY-like_superfamily"/>
</dbReference>
<dbReference type="PROSITE" id="PS50930">
    <property type="entry name" value="HTH_LYTTR"/>
    <property type="match status" value="1"/>
</dbReference>
<evidence type="ECO:0000259" key="4">
    <source>
        <dbReference type="PROSITE" id="PS50930"/>
    </source>
</evidence>
<evidence type="ECO:0000256" key="2">
    <source>
        <dbReference type="SAM" id="Coils"/>
    </source>
</evidence>
<sequence length="239" mass="27975">MKIKAIIVEDSRLARNELKELLEAHQEIELLAEAENADVAEQLIKELKPDLIFLDIQLPGRDGFQLLEMLDDVPMVVFTTAFDEFAIKSFEYNALDYLLKPINPKRLNQALEKVIDKLNEQAEKREKKLDFDDQIFIKEGEKCWMVRISEIYLFEVEGNYTKVFFRNEKATLSKSLNLIEKKLPPEKYFRANRNTIINVSFIQNIEPWFSGNLMVKLPNNNDVEISRRQAVIFKETFGI</sequence>
<dbReference type="STRING" id="619805.SAMN05660477_02443"/>
<dbReference type="SUPFAM" id="SSF52172">
    <property type="entry name" value="CheY-like"/>
    <property type="match status" value="1"/>
</dbReference>
<feature type="domain" description="HTH LytTR-type" evidence="4">
    <location>
        <begin position="135"/>
        <end position="239"/>
    </location>
</feature>
<organism evidence="5 6">
    <name type="scientific">Soonwooa buanensis</name>
    <dbReference type="NCBI Taxonomy" id="619805"/>
    <lineage>
        <taxon>Bacteria</taxon>
        <taxon>Pseudomonadati</taxon>
        <taxon>Bacteroidota</taxon>
        <taxon>Flavobacteriia</taxon>
        <taxon>Flavobacteriales</taxon>
        <taxon>Weeksellaceae</taxon>
        <taxon>Chryseobacterium group</taxon>
        <taxon>Soonwooa</taxon>
    </lineage>
</organism>
<dbReference type="AlphaFoldDB" id="A0A1T5G0G8"/>
<feature type="domain" description="Response regulatory" evidence="3">
    <location>
        <begin position="4"/>
        <end position="115"/>
    </location>
</feature>
<dbReference type="Gene3D" id="3.40.50.2300">
    <property type="match status" value="1"/>
</dbReference>
<dbReference type="SMART" id="SM00850">
    <property type="entry name" value="LytTR"/>
    <property type="match status" value="1"/>
</dbReference>
<dbReference type="Pfam" id="PF04397">
    <property type="entry name" value="LytTR"/>
    <property type="match status" value="1"/>
</dbReference>
<dbReference type="PANTHER" id="PTHR37299:SF1">
    <property type="entry name" value="STAGE 0 SPORULATION PROTEIN A HOMOLOG"/>
    <property type="match status" value="1"/>
</dbReference>
<dbReference type="InterPro" id="IPR046947">
    <property type="entry name" value="LytR-like"/>
</dbReference>
<reference evidence="5 6" key="1">
    <citation type="submission" date="2017-02" db="EMBL/GenBank/DDBJ databases">
        <authorList>
            <person name="Peterson S.W."/>
        </authorList>
    </citation>
    <scope>NUCLEOTIDE SEQUENCE [LARGE SCALE GENOMIC DNA]</scope>
    <source>
        <strain evidence="5 6">DSM 22323</strain>
    </source>
</reference>
<protein>
    <submittedName>
        <fullName evidence="5">Two component transcriptional regulator, LytTR family</fullName>
    </submittedName>
</protein>
<dbReference type="InterPro" id="IPR007492">
    <property type="entry name" value="LytTR_DNA-bd_dom"/>
</dbReference>
<name>A0A1T5G0G8_9FLAO</name>